<dbReference type="CDD" id="cd01130">
    <property type="entry name" value="VirB11-like_ATPase"/>
    <property type="match status" value="1"/>
</dbReference>
<gene>
    <name evidence="3" type="ORF">UFOPK2106_00344</name>
</gene>
<reference evidence="3" key="1">
    <citation type="submission" date="2020-05" db="EMBL/GenBank/DDBJ databases">
        <authorList>
            <person name="Chiriac C."/>
            <person name="Salcher M."/>
            <person name="Ghai R."/>
            <person name="Kavagutti S V."/>
        </authorList>
    </citation>
    <scope>NUCLEOTIDE SEQUENCE</scope>
</reference>
<sequence>MSELVSTLSTLARRRIVAGGLELSRAIDEVFDEAVEADPQGEMASRETRLRVELAQQLSAYGPLQPLLDDQAIEEIWINSNSEVFVARAGVSSALDISIDQELLQTLVEKMLRNTGRRLDRSSPFVDASLEDGSRLHVVIPDITRSNWSINIRKFPTQIYSLDALSQIGSLTKAQAKFLAEQVRQGKNILVSGATQAGKTTLLCALLNEVSQTDRVVSVEETFEIRFQGKDWVAMQTRQSNLEGIGEISLRRLVKEALRMRPARIVVGEVRQAESFDLLIALNSGLPGLCTIHANSASDAIAKLCTLPLLAGSNITSAFVNPTVGSCIDLVVHCRMLPTGERVIEEIASVSWNQSTSTIDVVAVAK</sequence>
<dbReference type="InterPro" id="IPR027417">
    <property type="entry name" value="P-loop_NTPase"/>
</dbReference>
<dbReference type="InterPro" id="IPR050921">
    <property type="entry name" value="T4SS_GSP_E_ATPase"/>
</dbReference>
<dbReference type="AlphaFoldDB" id="A0A6J6J7F8"/>
<name>A0A6J6J7F8_9ZZZZ</name>
<accession>A0A6J6J7F8</accession>
<evidence type="ECO:0000313" key="3">
    <source>
        <dbReference type="EMBL" id="CAB4632544.1"/>
    </source>
</evidence>
<dbReference type="GO" id="GO:0016887">
    <property type="term" value="F:ATP hydrolysis activity"/>
    <property type="evidence" value="ECO:0007669"/>
    <property type="project" value="InterPro"/>
</dbReference>
<dbReference type="EMBL" id="CAEZVS010000029">
    <property type="protein sequence ID" value="CAB4632544.1"/>
    <property type="molecule type" value="Genomic_DNA"/>
</dbReference>
<dbReference type="Gene3D" id="3.40.50.300">
    <property type="entry name" value="P-loop containing nucleotide triphosphate hydrolases"/>
    <property type="match status" value="1"/>
</dbReference>
<dbReference type="PANTHER" id="PTHR30486:SF6">
    <property type="entry name" value="TYPE IV PILUS RETRACTATION ATPASE PILT"/>
    <property type="match status" value="1"/>
</dbReference>
<dbReference type="PANTHER" id="PTHR30486">
    <property type="entry name" value="TWITCHING MOTILITY PROTEIN PILT"/>
    <property type="match status" value="1"/>
</dbReference>
<organism evidence="3">
    <name type="scientific">freshwater metagenome</name>
    <dbReference type="NCBI Taxonomy" id="449393"/>
    <lineage>
        <taxon>unclassified sequences</taxon>
        <taxon>metagenomes</taxon>
        <taxon>ecological metagenomes</taxon>
    </lineage>
</organism>
<dbReference type="Gene3D" id="3.30.450.380">
    <property type="match status" value="1"/>
</dbReference>
<feature type="domain" description="Bacterial type II secretion system protein E" evidence="2">
    <location>
        <begin position="61"/>
        <end position="318"/>
    </location>
</feature>
<evidence type="ECO:0000259" key="2">
    <source>
        <dbReference type="Pfam" id="PF00437"/>
    </source>
</evidence>
<protein>
    <submittedName>
        <fullName evidence="3">Unannotated protein</fullName>
    </submittedName>
</protein>
<dbReference type="SUPFAM" id="SSF52540">
    <property type="entry name" value="P-loop containing nucleoside triphosphate hydrolases"/>
    <property type="match status" value="1"/>
</dbReference>
<dbReference type="InterPro" id="IPR001482">
    <property type="entry name" value="T2SS/T4SS_dom"/>
</dbReference>
<evidence type="ECO:0000256" key="1">
    <source>
        <dbReference type="ARBA" id="ARBA00006611"/>
    </source>
</evidence>
<comment type="similarity">
    <text evidence="1">Belongs to the GSP E family.</text>
</comment>
<dbReference type="Pfam" id="PF00437">
    <property type="entry name" value="T2SSE"/>
    <property type="match status" value="1"/>
</dbReference>
<proteinExistence type="inferred from homology"/>